<dbReference type="AlphaFoldDB" id="V6TQQ1"/>
<dbReference type="Proteomes" id="UP000018040">
    <property type="component" value="Unassembled WGS sequence"/>
</dbReference>
<reference evidence="1 2" key="2">
    <citation type="journal article" date="2013" name="Genome Biol. Evol.">
        <title>Genome sequencing of Giardia lamblia genotypes A2 and B isolates (DH and GS) and comparative analysis with the genomes of genotypes A1 and E (WB and Pig).</title>
        <authorList>
            <person name="Adam R.D."/>
            <person name="Dahlstrom E.W."/>
            <person name="Martens C.A."/>
            <person name="Bruno D.P."/>
            <person name="Barbian K.D."/>
            <person name="Ricklefs S.M."/>
            <person name="Hernandez M.M."/>
            <person name="Narla N.P."/>
            <person name="Patel R.B."/>
            <person name="Porcella S.F."/>
            <person name="Nash T.E."/>
        </authorList>
    </citation>
    <scope>NUCLEOTIDE SEQUENCE [LARGE SCALE GENOMIC DNA]</scope>
    <source>
        <strain evidence="1 2">GS</strain>
    </source>
</reference>
<organism evidence="1 2">
    <name type="scientific">Giardia intestinalis</name>
    <name type="common">Giardia lamblia</name>
    <dbReference type="NCBI Taxonomy" id="5741"/>
    <lineage>
        <taxon>Eukaryota</taxon>
        <taxon>Metamonada</taxon>
        <taxon>Diplomonadida</taxon>
        <taxon>Hexamitidae</taxon>
        <taxon>Giardiinae</taxon>
        <taxon>Giardia</taxon>
    </lineage>
</organism>
<proteinExistence type="predicted"/>
<reference evidence="2" key="1">
    <citation type="submission" date="2012-02" db="EMBL/GenBank/DDBJ databases">
        <title>Genome sequencing of Giardia lamblia Genotypes A2 and B isolates (DH and GS) and comparative analysis with the genomes of Genotypes A1 and E (WB and Pig).</title>
        <authorList>
            <person name="Adam R."/>
            <person name="Dahlstrom E."/>
            <person name="Martens C."/>
            <person name="Bruno D."/>
            <person name="Barbian K."/>
            <person name="Porcella S.F."/>
            <person name="Nash T."/>
        </authorList>
    </citation>
    <scope>NUCLEOTIDE SEQUENCE</scope>
    <source>
        <strain evidence="2">GS</strain>
    </source>
</reference>
<accession>V6TQQ1</accession>
<protein>
    <submittedName>
        <fullName evidence="1">Transcriptional regulator</fullName>
    </submittedName>
</protein>
<gene>
    <name evidence="1" type="ORF">GSB_152789</name>
</gene>
<sequence length="35" mass="4101">MQNRFFGFKKKLSSSHSTKLTTTNKIKIITKLFLL</sequence>
<evidence type="ECO:0000313" key="1">
    <source>
        <dbReference type="EMBL" id="ESU41056.1"/>
    </source>
</evidence>
<evidence type="ECO:0000313" key="2">
    <source>
        <dbReference type="Proteomes" id="UP000018040"/>
    </source>
</evidence>
<name>V6TQQ1_GIAIN</name>
<comment type="caution">
    <text evidence="1">The sequence shown here is derived from an EMBL/GenBank/DDBJ whole genome shotgun (WGS) entry which is preliminary data.</text>
</comment>
<dbReference type="EMBL" id="AHHH01000151">
    <property type="protein sequence ID" value="ESU41056.1"/>
    <property type="molecule type" value="Genomic_DNA"/>
</dbReference>